<dbReference type="Pfam" id="PF00507">
    <property type="entry name" value="Oxidored_q4"/>
    <property type="match status" value="1"/>
</dbReference>
<sequence length="116" mass="13889">MDYKDFFFFFFSFFTVVVLLFLLFLLNFSTTLESYDKGSSFECGFSSVSSLGVVFSMPFFVISIMFLLFDVEILVLCFYPFFVLSSYYLLYFFWFLLFVIMVSTLFEWKKGVLSWF</sequence>
<evidence type="ECO:0000256" key="5">
    <source>
        <dbReference type="ARBA" id="ARBA00022692"/>
    </source>
</evidence>
<keyword evidence="9" id="KW-0520">NAD</keyword>
<organism evidence="10">
    <name type="scientific">Histiostoma feroniarum</name>
    <dbReference type="NCBI Taxonomy" id="334618"/>
    <lineage>
        <taxon>Eukaryota</taxon>
        <taxon>Metazoa</taxon>
        <taxon>Ecdysozoa</taxon>
        <taxon>Arthropoda</taxon>
        <taxon>Chelicerata</taxon>
        <taxon>Arachnida</taxon>
        <taxon>Acari</taxon>
        <taxon>Acariformes</taxon>
        <taxon>Sarcoptiformes</taxon>
        <taxon>Astigmata</taxon>
        <taxon>Histiostomatoidea</taxon>
        <taxon>Histiostomatidae</taxon>
        <taxon>Histiostoma</taxon>
    </lineage>
</organism>
<feature type="transmembrane region" description="Helical" evidence="9">
    <location>
        <begin position="88"/>
        <end position="106"/>
    </location>
</feature>
<dbReference type="PANTHER" id="PTHR11058:SF9">
    <property type="entry name" value="NADH-UBIQUINONE OXIDOREDUCTASE CHAIN 3"/>
    <property type="match status" value="1"/>
</dbReference>
<keyword evidence="9" id="KW-0249">Electron transport</keyword>
<keyword evidence="5 9" id="KW-0812">Transmembrane</keyword>
<dbReference type="InterPro" id="IPR038430">
    <property type="entry name" value="NDAH_ubi_oxred_su3_sf"/>
</dbReference>
<evidence type="ECO:0000256" key="3">
    <source>
        <dbReference type="ARBA" id="ARBA00021007"/>
    </source>
</evidence>
<dbReference type="GO" id="GO:0030964">
    <property type="term" value="C:NADH dehydrogenase complex"/>
    <property type="evidence" value="ECO:0007669"/>
    <property type="project" value="TreeGrafter"/>
</dbReference>
<comment type="function">
    <text evidence="9">Core subunit of the mitochondrial membrane respiratory chain NADH dehydrogenase (Complex I) which catalyzes electron transfer from NADH through the respiratory chain, using ubiquinone as an electron acceptor. Essential for the catalytic activity of complex I.</text>
</comment>
<comment type="subcellular location">
    <subcellularLocation>
        <location evidence="1">Membrane</location>
    </subcellularLocation>
    <subcellularLocation>
        <location evidence="9">Mitochondrion membrane</location>
        <topology evidence="9">Multi-pass membrane protein</topology>
    </subcellularLocation>
</comment>
<dbReference type="EC" id="7.1.1.2" evidence="9"/>
<reference evidence="10" key="1">
    <citation type="submission" date="2017-08" db="EMBL/GenBank/DDBJ databases">
        <authorList>
            <person name="de Groot N.N."/>
        </authorList>
    </citation>
    <scope>NUCLEOTIDE SEQUENCE</scope>
</reference>
<feature type="transmembrane region" description="Helical" evidence="9">
    <location>
        <begin position="49"/>
        <end position="82"/>
    </location>
</feature>
<evidence type="ECO:0000256" key="4">
    <source>
        <dbReference type="ARBA" id="ARBA00022448"/>
    </source>
</evidence>
<evidence type="ECO:0000256" key="2">
    <source>
        <dbReference type="ARBA" id="ARBA00008472"/>
    </source>
</evidence>
<evidence type="ECO:0000313" key="10">
    <source>
        <dbReference type="EMBL" id="AWX53523.1"/>
    </source>
</evidence>
<dbReference type="EMBL" id="MF596167">
    <property type="protein sequence ID" value="AWX53523.1"/>
    <property type="molecule type" value="Genomic_DNA"/>
</dbReference>
<accession>A0A2Z4MAJ6</accession>
<comment type="catalytic activity">
    <reaction evidence="8 9">
        <text>a ubiquinone + NADH + 5 H(+)(in) = a ubiquinol + NAD(+) + 4 H(+)(out)</text>
        <dbReference type="Rhea" id="RHEA:29091"/>
        <dbReference type="Rhea" id="RHEA-COMP:9565"/>
        <dbReference type="Rhea" id="RHEA-COMP:9566"/>
        <dbReference type="ChEBI" id="CHEBI:15378"/>
        <dbReference type="ChEBI" id="CHEBI:16389"/>
        <dbReference type="ChEBI" id="CHEBI:17976"/>
        <dbReference type="ChEBI" id="CHEBI:57540"/>
        <dbReference type="ChEBI" id="CHEBI:57945"/>
        <dbReference type="EC" id="7.1.1.2"/>
    </reaction>
</comment>
<protein>
    <recommendedName>
        <fullName evidence="3 9">NADH-ubiquinone oxidoreductase chain 3</fullName>
        <ecNumber evidence="9">7.1.1.2</ecNumber>
    </recommendedName>
</protein>
<dbReference type="AlphaFoldDB" id="A0A2Z4MAJ6"/>
<keyword evidence="9" id="KW-1278">Translocase</keyword>
<evidence type="ECO:0000256" key="7">
    <source>
        <dbReference type="ARBA" id="ARBA00023136"/>
    </source>
</evidence>
<keyword evidence="4 9" id="KW-0813">Transport</keyword>
<gene>
    <name evidence="10" type="primary">nad3</name>
</gene>
<keyword evidence="6 9" id="KW-1133">Transmembrane helix</keyword>
<dbReference type="PANTHER" id="PTHR11058">
    <property type="entry name" value="NADH-UBIQUINONE OXIDOREDUCTASE CHAIN 3"/>
    <property type="match status" value="1"/>
</dbReference>
<dbReference type="GO" id="GO:0031966">
    <property type="term" value="C:mitochondrial membrane"/>
    <property type="evidence" value="ECO:0007669"/>
    <property type="project" value="UniProtKB-SubCell"/>
</dbReference>
<geneLocation type="mitochondrion" evidence="10"/>
<name>A0A2Z4MAJ6_9ACAR</name>
<evidence type="ECO:0000256" key="8">
    <source>
        <dbReference type="ARBA" id="ARBA00049551"/>
    </source>
</evidence>
<keyword evidence="9" id="KW-0679">Respiratory chain</keyword>
<reference evidence="10" key="2">
    <citation type="journal article" date="2018" name="BMC Genomics">
        <title>The mitochondrial genomes of sarcoptiform mites: are any transfer RNA genes really lost?</title>
        <authorList>
            <person name="Xue X.F."/>
            <person name="Deng W."/>
            <person name="Qu S.X."/>
            <person name="Hong X.Y."/>
            <person name="Shao R."/>
        </authorList>
    </citation>
    <scope>NUCLEOTIDE SEQUENCE</scope>
</reference>
<evidence type="ECO:0000256" key="6">
    <source>
        <dbReference type="ARBA" id="ARBA00022989"/>
    </source>
</evidence>
<evidence type="ECO:0000256" key="9">
    <source>
        <dbReference type="RuleBase" id="RU003640"/>
    </source>
</evidence>
<evidence type="ECO:0000256" key="1">
    <source>
        <dbReference type="ARBA" id="ARBA00004370"/>
    </source>
</evidence>
<keyword evidence="9" id="KW-0830">Ubiquinone</keyword>
<dbReference type="GO" id="GO:0008137">
    <property type="term" value="F:NADH dehydrogenase (ubiquinone) activity"/>
    <property type="evidence" value="ECO:0007669"/>
    <property type="project" value="UniProtKB-UniRule"/>
</dbReference>
<feature type="transmembrane region" description="Helical" evidence="9">
    <location>
        <begin position="6"/>
        <end position="28"/>
    </location>
</feature>
<keyword evidence="9 10" id="KW-0496">Mitochondrion</keyword>
<dbReference type="Gene3D" id="1.20.58.1610">
    <property type="entry name" value="NADH:ubiquinone/plastoquinone oxidoreductase, chain 3"/>
    <property type="match status" value="1"/>
</dbReference>
<comment type="similarity">
    <text evidence="2 9">Belongs to the complex I subunit 3 family.</text>
</comment>
<proteinExistence type="inferred from homology"/>
<dbReference type="InterPro" id="IPR000440">
    <property type="entry name" value="NADH_UbQ/plastoQ_OxRdtase_su3"/>
</dbReference>
<keyword evidence="7 9" id="KW-0472">Membrane</keyword>